<evidence type="ECO:0000256" key="7">
    <source>
        <dbReference type="RuleBase" id="RU363034"/>
    </source>
</evidence>
<feature type="chain" id="PRO_5028200029" evidence="8">
    <location>
        <begin position="20"/>
        <end position="526"/>
    </location>
</feature>
<name>A0A6P3X7C8_DINQU</name>
<dbReference type="InterPro" id="IPR043504">
    <property type="entry name" value="Peptidase_S1_PA_chymotrypsin"/>
</dbReference>
<dbReference type="InterPro" id="IPR009003">
    <property type="entry name" value="Peptidase_S1_PA"/>
</dbReference>
<keyword evidence="3 7" id="KW-0645">Protease</keyword>
<feature type="signal peptide" evidence="8">
    <location>
        <begin position="1"/>
        <end position="19"/>
    </location>
</feature>
<dbReference type="SMART" id="SM00020">
    <property type="entry name" value="Tryp_SPc"/>
    <property type="match status" value="2"/>
</dbReference>
<evidence type="ECO:0000259" key="9">
    <source>
        <dbReference type="PROSITE" id="PS50240"/>
    </source>
</evidence>
<dbReference type="GO" id="GO:0004252">
    <property type="term" value="F:serine-type endopeptidase activity"/>
    <property type="evidence" value="ECO:0007669"/>
    <property type="project" value="InterPro"/>
</dbReference>
<dbReference type="PANTHER" id="PTHR24276:SF91">
    <property type="entry name" value="AT26814P-RELATED"/>
    <property type="match status" value="1"/>
</dbReference>
<reference evidence="11" key="1">
    <citation type="submission" date="2025-08" db="UniProtKB">
        <authorList>
            <consortium name="RefSeq"/>
        </authorList>
    </citation>
    <scope>IDENTIFICATION</scope>
</reference>
<feature type="domain" description="Peptidase S1" evidence="9">
    <location>
        <begin position="301"/>
        <end position="525"/>
    </location>
</feature>
<evidence type="ECO:0000256" key="6">
    <source>
        <dbReference type="ARBA" id="ARBA00023157"/>
    </source>
</evidence>
<dbReference type="PANTHER" id="PTHR24276">
    <property type="entry name" value="POLYSERASE-RELATED"/>
    <property type="match status" value="1"/>
</dbReference>
<dbReference type="KEGG" id="dqu:106744168"/>
<evidence type="ECO:0000313" key="10">
    <source>
        <dbReference type="Proteomes" id="UP000515204"/>
    </source>
</evidence>
<dbReference type="InterPro" id="IPR050430">
    <property type="entry name" value="Peptidase_S1"/>
</dbReference>
<evidence type="ECO:0000256" key="3">
    <source>
        <dbReference type="ARBA" id="ARBA00022670"/>
    </source>
</evidence>
<dbReference type="GO" id="GO:0006508">
    <property type="term" value="P:proteolysis"/>
    <property type="evidence" value="ECO:0007669"/>
    <property type="project" value="UniProtKB-KW"/>
</dbReference>
<feature type="domain" description="Peptidase S1" evidence="9">
    <location>
        <begin position="25"/>
        <end position="249"/>
    </location>
</feature>
<keyword evidence="8" id="KW-0732">Signal</keyword>
<protein>
    <submittedName>
        <fullName evidence="11">Coagulation factor IX-like</fullName>
    </submittedName>
</protein>
<evidence type="ECO:0000256" key="8">
    <source>
        <dbReference type="SAM" id="SignalP"/>
    </source>
</evidence>
<keyword evidence="5 7" id="KW-0720">Serine protease</keyword>
<dbReference type="Pfam" id="PF00089">
    <property type="entry name" value="Trypsin"/>
    <property type="match status" value="2"/>
</dbReference>
<dbReference type="PROSITE" id="PS00134">
    <property type="entry name" value="TRYPSIN_HIS"/>
    <property type="match status" value="2"/>
</dbReference>
<dbReference type="FunFam" id="2.40.10.10:FF:000068">
    <property type="entry name" value="transmembrane protease serine 2"/>
    <property type="match status" value="2"/>
</dbReference>
<sequence length="526" mass="57348">MMRLAILLVVGVIARQTYGDAPEAIVGGFVATAGQFPHQCSLRVYGQHICGGTIISSTHIVTAAHCVDNPSYARSMTIATGTLSSTSGTIHQVKEIKIHPGYTGEQRTAWKDDIAVIILTKPMTFNSYQKPVPLASRDYTTGTYRGITSGWGKTSVNSNISPNLKWLAVNILSKVNCLKAHNYPQTNDKHMCTLEKQGQGVCQGDSGGPLIINGELCGVTSWVAPCALGIPDVFTNVFYYLDFIKRCQLVFQVSSSIRDAGDVFEQVLFNNCMGNMHDILDMAIWQPAVIQETYGDAPEAIVGGFVATAGQFPHQCSLRVYGEHICGGTIISSTHIVTAAHCVEEKWEHPYMTVATGTLSSTSGTIHQIKEIMIHPGYTGEQRTAWKDDIAVIILTKPMTFNSYQKPVPLASRDYTTGTYRGITSGWGKTSVKSDVAPYLKWLGVNILSKVDCTKAHRYPQTNDKQMCTLKMKGHGVCQGDSGGPLIANGELCGVTSWVAPCALGIPDVFTNVYFYKDFIKQCQLY</sequence>
<dbReference type="SUPFAM" id="SSF50494">
    <property type="entry name" value="Trypsin-like serine proteases"/>
    <property type="match status" value="2"/>
</dbReference>
<dbReference type="CDD" id="cd00190">
    <property type="entry name" value="Tryp_SPc"/>
    <property type="match status" value="2"/>
</dbReference>
<dbReference type="GeneID" id="106744168"/>
<dbReference type="PROSITE" id="PS50240">
    <property type="entry name" value="TRYPSIN_DOM"/>
    <property type="match status" value="2"/>
</dbReference>
<comment type="similarity">
    <text evidence="2">Belongs to the peptidase S1 family.</text>
</comment>
<dbReference type="InterPro" id="IPR001254">
    <property type="entry name" value="Trypsin_dom"/>
</dbReference>
<organism evidence="10 11">
    <name type="scientific">Dinoponera quadriceps</name>
    <name type="common">South American ant</name>
    <dbReference type="NCBI Taxonomy" id="609295"/>
    <lineage>
        <taxon>Eukaryota</taxon>
        <taxon>Metazoa</taxon>
        <taxon>Ecdysozoa</taxon>
        <taxon>Arthropoda</taxon>
        <taxon>Hexapoda</taxon>
        <taxon>Insecta</taxon>
        <taxon>Pterygota</taxon>
        <taxon>Neoptera</taxon>
        <taxon>Endopterygota</taxon>
        <taxon>Hymenoptera</taxon>
        <taxon>Apocrita</taxon>
        <taxon>Aculeata</taxon>
        <taxon>Formicoidea</taxon>
        <taxon>Formicidae</taxon>
        <taxon>Ponerinae</taxon>
        <taxon>Ponerini</taxon>
        <taxon>Dinoponera</taxon>
    </lineage>
</organism>
<dbReference type="Gene3D" id="2.40.10.10">
    <property type="entry name" value="Trypsin-like serine proteases"/>
    <property type="match status" value="4"/>
</dbReference>
<evidence type="ECO:0000256" key="4">
    <source>
        <dbReference type="ARBA" id="ARBA00022801"/>
    </source>
</evidence>
<accession>A0A6P3X7C8</accession>
<dbReference type="PROSITE" id="PS00135">
    <property type="entry name" value="TRYPSIN_SER"/>
    <property type="match status" value="2"/>
</dbReference>
<dbReference type="GO" id="GO:0005576">
    <property type="term" value="C:extracellular region"/>
    <property type="evidence" value="ECO:0007669"/>
    <property type="project" value="UniProtKB-SubCell"/>
</dbReference>
<keyword evidence="10" id="KW-1185">Reference proteome</keyword>
<evidence type="ECO:0000256" key="1">
    <source>
        <dbReference type="ARBA" id="ARBA00004239"/>
    </source>
</evidence>
<evidence type="ECO:0000313" key="11">
    <source>
        <dbReference type="RefSeq" id="XP_014474150.1"/>
    </source>
</evidence>
<dbReference type="FunFam" id="2.40.10.10:FF:000036">
    <property type="entry name" value="Trypsin beta"/>
    <property type="match status" value="2"/>
</dbReference>
<keyword evidence="6" id="KW-1015">Disulfide bond</keyword>
<dbReference type="OrthoDB" id="6755574at2759"/>
<dbReference type="InterPro" id="IPR018114">
    <property type="entry name" value="TRYPSIN_HIS"/>
</dbReference>
<proteinExistence type="inferred from homology"/>
<dbReference type="InterPro" id="IPR033116">
    <property type="entry name" value="TRYPSIN_SER"/>
</dbReference>
<comment type="subcellular location">
    <subcellularLocation>
        <location evidence="1">Secreted</location>
        <location evidence="1">Extracellular space</location>
    </subcellularLocation>
</comment>
<evidence type="ECO:0000256" key="5">
    <source>
        <dbReference type="ARBA" id="ARBA00022825"/>
    </source>
</evidence>
<dbReference type="AlphaFoldDB" id="A0A6P3X7C8"/>
<dbReference type="Proteomes" id="UP000515204">
    <property type="component" value="Unplaced"/>
</dbReference>
<dbReference type="RefSeq" id="XP_014474150.1">
    <property type="nucleotide sequence ID" value="XM_014618664.1"/>
</dbReference>
<dbReference type="InterPro" id="IPR001314">
    <property type="entry name" value="Peptidase_S1A"/>
</dbReference>
<dbReference type="PRINTS" id="PR00722">
    <property type="entry name" value="CHYMOTRYPSIN"/>
</dbReference>
<evidence type="ECO:0000256" key="2">
    <source>
        <dbReference type="ARBA" id="ARBA00007664"/>
    </source>
</evidence>
<gene>
    <name evidence="11" type="primary">LOC106744168</name>
</gene>
<keyword evidence="4 7" id="KW-0378">Hydrolase</keyword>